<accession>A0A1A8X993</accession>
<evidence type="ECO:0008006" key="4">
    <source>
        <dbReference type="Google" id="ProtNLM"/>
    </source>
</evidence>
<dbReference type="Proteomes" id="UP000078597">
    <property type="component" value="Unassembled WGS sequence"/>
</dbReference>
<keyword evidence="1" id="KW-0812">Transmembrane</keyword>
<evidence type="ECO:0000313" key="2">
    <source>
        <dbReference type="EMBL" id="SBT01176.1"/>
    </source>
</evidence>
<keyword evidence="1" id="KW-0472">Membrane</keyword>
<dbReference type="EMBL" id="FLQW01006883">
    <property type="protein sequence ID" value="SBT01176.1"/>
    <property type="molecule type" value="Genomic_DNA"/>
</dbReference>
<evidence type="ECO:0000256" key="1">
    <source>
        <dbReference type="SAM" id="Phobius"/>
    </source>
</evidence>
<proteinExistence type="predicted"/>
<gene>
    <name evidence="2" type="ORF">PMALA_080330</name>
</gene>
<dbReference type="InterPro" id="IPR022139">
    <property type="entry name" value="Fam-L/Fam-M-like_plasmodium"/>
</dbReference>
<evidence type="ECO:0000313" key="3">
    <source>
        <dbReference type="Proteomes" id="UP000078597"/>
    </source>
</evidence>
<dbReference type="VEuPathDB" id="PlasmoDB:PmUG01_00045000"/>
<protein>
    <recommendedName>
        <fullName evidence="4">Fam-l protein</fullName>
    </recommendedName>
</protein>
<dbReference type="AlphaFoldDB" id="A0A1A8X993"/>
<sequence>MWNDLPLNSSLNKIADEKCVLHRKLNRANYRLLARNKQEKDSCIVNFKEEMPPNEMKQYKCISNNKKGTNGKYKRSCSSSLYTNVYGKNVENNKCGITKTKKYIDFEKQIFKKLDYKDYLKNIKTIEDKEYKKLARKKRRIRIALILLYFFVLILPVLDLSLGKYKSDGLLGLLGLLYISRASETGTTAVEGYLSKLFDISGWGMIYYYKKVIKYENIKFKRRSNKN</sequence>
<reference evidence="3" key="1">
    <citation type="submission" date="2016-05" db="EMBL/GenBank/DDBJ databases">
        <authorList>
            <person name="Naeem Raeece"/>
        </authorList>
    </citation>
    <scope>NUCLEOTIDE SEQUENCE [LARGE SCALE GENOMIC DNA]</scope>
</reference>
<feature type="transmembrane region" description="Helical" evidence="1">
    <location>
        <begin position="141"/>
        <end position="158"/>
    </location>
</feature>
<keyword evidence="1" id="KW-1133">Transmembrane helix</keyword>
<dbReference type="Pfam" id="PF12420">
    <property type="entry name" value="DUF3671"/>
    <property type="match status" value="1"/>
</dbReference>
<name>A0A1A8X993_PLAMA</name>
<organism evidence="2 3">
    <name type="scientific">Plasmodium malariae</name>
    <dbReference type="NCBI Taxonomy" id="5858"/>
    <lineage>
        <taxon>Eukaryota</taxon>
        <taxon>Sar</taxon>
        <taxon>Alveolata</taxon>
        <taxon>Apicomplexa</taxon>
        <taxon>Aconoidasida</taxon>
        <taxon>Haemosporida</taxon>
        <taxon>Plasmodiidae</taxon>
        <taxon>Plasmodium</taxon>
        <taxon>Plasmodium (Plasmodium)</taxon>
    </lineage>
</organism>